<dbReference type="GO" id="GO:0006355">
    <property type="term" value="P:regulation of DNA-templated transcription"/>
    <property type="evidence" value="ECO:0007669"/>
    <property type="project" value="InterPro"/>
</dbReference>
<feature type="compositionally biased region" description="Low complexity" evidence="5">
    <location>
        <begin position="404"/>
        <end position="434"/>
    </location>
</feature>
<evidence type="ECO:0000256" key="2">
    <source>
        <dbReference type="ARBA" id="ARBA00023125"/>
    </source>
</evidence>
<reference evidence="7" key="1">
    <citation type="submission" date="2010-10" db="EMBL/GenBank/DDBJ databases">
        <title>Definition of the mating-type locus of the tetrapolar basidiomycete Tremella mesenterica.</title>
        <authorList>
            <person name="Findley K.M."/>
            <person name="Sun S."/>
            <person name="Heitman J."/>
        </authorList>
    </citation>
    <scope>NUCLEOTIDE SEQUENCE</scope>
    <source>
        <strain evidence="7">CBS 8219</strain>
    </source>
</reference>
<dbReference type="EMBL" id="HQ336050">
    <property type="protein sequence ID" value="ADO17677.1"/>
    <property type="molecule type" value="Genomic_DNA"/>
</dbReference>
<accession>E2JKR9</accession>
<dbReference type="GO" id="GO:0003677">
    <property type="term" value="F:DNA binding"/>
    <property type="evidence" value="ECO:0007669"/>
    <property type="project" value="UniProtKB-KW"/>
</dbReference>
<evidence type="ECO:0000256" key="4">
    <source>
        <dbReference type="ARBA" id="ARBA00023242"/>
    </source>
</evidence>
<proteinExistence type="inferred from homology"/>
<evidence type="ECO:0000256" key="3">
    <source>
        <dbReference type="ARBA" id="ARBA00023155"/>
    </source>
</evidence>
<name>E2JKR9_TREME</name>
<evidence type="ECO:0000259" key="6">
    <source>
        <dbReference type="Pfam" id="PF05920"/>
    </source>
</evidence>
<feature type="compositionally biased region" description="Low complexity" evidence="5">
    <location>
        <begin position="382"/>
        <end position="397"/>
    </location>
</feature>
<comment type="similarity">
    <text evidence="1">Belongs to the TALE/M-ATYP homeobox family.</text>
</comment>
<organism evidence="7">
    <name type="scientific">Tremella mesenterica</name>
    <name type="common">Jelly fungus</name>
    <dbReference type="NCBI Taxonomy" id="5217"/>
    <lineage>
        <taxon>Eukaryota</taxon>
        <taxon>Fungi</taxon>
        <taxon>Dikarya</taxon>
        <taxon>Basidiomycota</taxon>
        <taxon>Agaricomycotina</taxon>
        <taxon>Tremellomycetes</taxon>
        <taxon>Tremellales</taxon>
        <taxon>Tremellaceae</taxon>
        <taxon>Tremella</taxon>
    </lineage>
</organism>
<gene>
    <name evidence="7" type="primary">SXI1</name>
</gene>
<evidence type="ECO:0000256" key="1">
    <source>
        <dbReference type="ARBA" id="ARBA00005800"/>
    </source>
</evidence>
<feature type="region of interest" description="Disordered" evidence="5">
    <location>
        <begin position="376"/>
        <end position="468"/>
    </location>
</feature>
<evidence type="ECO:0000256" key="5">
    <source>
        <dbReference type="SAM" id="MobiDB-lite"/>
    </source>
</evidence>
<keyword evidence="3" id="KW-0371">Homeobox</keyword>
<dbReference type="VEuPathDB" id="FungiDB:TREMEDRAFT_57675"/>
<dbReference type="VEuPathDB" id="FungiDB:TREMEDRAFT_57674"/>
<feature type="region of interest" description="Disordered" evidence="5">
    <location>
        <begin position="123"/>
        <end position="183"/>
    </location>
</feature>
<dbReference type="AlphaFoldDB" id="E2JKR9"/>
<sequence>MARSDQELLEEVLSAYDDLHQSLLHPTSLSKHIWRWEELGDDLKRAAQIGSLGLRASQTAFYAASNVRSLIAPMLHLEEEVDSMVLSLSDDLSRLKGMGTKEVADSTVATLLIDSETIVKSAKLAKRRPPTSFSQPSPYKHPHHLSTAAQNHSSTSHRPPVTSRSTQSTQSPHPSRSPQNPLLFPPTDPIRTWFISHLASPYPTSLEKVELASSANITTNKLDSDLVNWRRRSGWANVRDKYCGGNKHRTKRLIEDVSSGKERRKEVLRDVEKVRAYLERREEERVGDWVKDFLWVDLINRMKEEVATHFFGEQRPVRLISFTFVEESSRISLSHSSKLLKTRTILSTSSVFHLKIQQADIQLIALPTAANTISTQDPIRLSHTPRTPSTSSTSSASNYINEISPSSRSISSSSSSSTSSFGSVSDTSSVSEASNLIPVNNKRPLPPSFQDESERPSVRVKKEHSEDHTMSEDFVMDSEYVESPVGYYAADGGYQREMPYPSNVTESTCGSLWSTEASLPMLPHMQSVVDGSASEASFKLPETHRFDFQWNESQ</sequence>
<feature type="compositionally biased region" description="Polar residues" evidence="5">
    <location>
        <begin position="147"/>
        <end position="180"/>
    </location>
</feature>
<dbReference type="Pfam" id="PF05920">
    <property type="entry name" value="Homeobox_KN"/>
    <property type="match status" value="1"/>
</dbReference>
<feature type="domain" description="KN homeodomain" evidence="6">
    <location>
        <begin position="193"/>
        <end position="232"/>
    </location>
</feature>
<dbReference type="Gene3D" id="1.10.10.60">
    <property type="entry name" value="Homeodomain-like"/>
    <property type="match status" value="1"/>
</dbReference>
<keyword evidence="2" id="KW-0238">DNA-binding</keyword>
<evidence type="ECO:0000313" key="7">
    <source>
        <dbReference type="EMBL" id="ADO17677.1"/>
    </source>
</evidence>
<protein>
    <submittedName>
        <fullName evidence="7">Sxi1</fullName>
    </submittedName>
</protein>
<keyword evidence="4" id="KW-0539">Nucleus</keyword>
<dbReference type="InterPro" id="IPR008422">
    <property type="entry name" value="KN_HD"/>
</dbReference>